<organism evidence="2 3">
    <name type="scientific">Occallatibacter riparius</name>
    <dbReference type="NCBI Taxonomy" id="1002689"/>
    <lineage>
        <taxon>Bacteria</taxon>
        <taxon>Pseudomonadati</taxon>
        <taxon>Acidobacteriota</taxon>
        <taxon>Terriglobia</taxon>
        <taxon>Terriglobales</taxon>
        <taxon>Acidobacteriaceae</taxon>
        <taxon>Occallatibacter</taxon>
    </lineage>
</organism>
<proteinExistence type="inferred from homology"/>
<keyword evidence="3" id="KW-1185">Reference proteome</keyword>
<evidence type="ECO:0000313" key="3">
    <source>
        <dbReference type="Proteomes" id="UP001059380"/>
    </source>
</evidence>
<dbReference type="InterPro" id="IPR010131">
    <property type="entry name" value="MdtP/NodT-like"/>
</dbReference>
<dbReference type="RefSeq" id="WP_260793717.1">
    <property type="nucleotide sequence ID" value="NZ_CP093313.1"/>
</dbReference>
<dbReference type="SUPFAM" id="SSF56954">
    <property type="entry name" value="Outer membrane efflux proteins (OEP)"/>
    <property type="match status" value="1"/>
</dbReference>
<dbReference type="KEGG" id="orp:MOP44_27155"/>
<sequence>MKTQFGVLCAVALIALAGERSVYSQGGAGPLAFGNFSVVGQSGAPATPALTLDEIERIALAENPEIHVAVRRVAMAEAHVPTTGRRDDPQFMLRNWQVPLSKPWDLNAAQNMLMLSQSLPGPGKRDLQSSVAQADVAVVKEQLEQARLRVRVEARKAFFDLLLAQEEMRIHDQHVGIARQAVEAARIKYTVGKVPQQDVLKAQLAVTRLEEHMIRFERDAEVARVRMNTLLGRDAETPVRVQGDFGINLDLPAKSELEQVAFRSRPDLLEAQAVAEKSRKEQALAGKAYVPDFSVAGGYMLMPTGSDPRNNYMFEGSVTLPWLNRRKHDAEINEAAVKVTEQDAEVAAMRNAAAGQVGEALAGARSAQRLARMYHDSLEPQAESTLHAAVIAYENNQTDLLDLIDSQMAVIDVNLAWLQSMGEFAASMSELELAVGAPVEQKATPEEKQ</sequence>
<dbReference type="InterPro" id="IPR003423">
    <property type="entry name" value="OMP_efflux"/>
</dbReference>
<dbReference type="Gene3D" id="1.20.1600.10">
    <property type="entry name" value="Outer membrane efflux proteins (OEP)"/>
    <property type="match status" value="1"/>
</dbReference>
<dbReference type="EMBL" id="CP093313">
    <property type="protein sequence ID" value="UWZ84213.1"/>
    <property type="molecule type" value="Genomic_DNA"/>
</dbReference>
<comment type="similarity">
    <text evidence="1">Belongs to the outer membrane factor (OMF) (TC 1.B.17) family.</text>
</comment>
<dbReference type="Pfam" id="PF02321">
    <property type="entry name" value="OEP"/>
    <property type="match status" value="2"/>
</dbReference>
<dbReference type="PANTHER" id="PTHR30203">
    <property type="entry name" value="OUTER MEMBRANE CATION EFFLUX PROTEIN"/>
    <property type="match status" value="1"/>
</dbReference>
<gene>
    <name evidence="2" type="ORF">MOP44_27155</name>
</gene>
<dbReference type="AlphaFoldDB" id="A0A9J7BT75"/>
<dbReference type="Proteomes" id="UP001059380">
    <property type="component" value="Chromosome"/>
</dbReference>
<dbReference type="PANTHER" id="PTHR30203:SF24">
    <property type="entry name" value="BLR4935 PROTEIN"/>
    <property type="match status" value="1"/>
</dbReference>
<evidence type="ECO:0000256" key="1">
    <source>
        <dbReference type="ARBA" id="ARBA00007613"/>
    </source>
</evidence>
<evidence type="ECO:0000313" key="2">
    <source>
        <dbReference type="EMBL" id="UWZ84213.1"/>
    </source>
</evidence>
<dbReference type="GO" id="GO:0015562">
    <property type="term" value="F:efflux transmembrane transporter activity"/>
    <property type="evidence" value="ECO:0007669"/>
    <property type="project" value="InterPro"/>
</dbReference>
<reference evidence="2" key="1">
    <citation type="submission" date="2021-04" db="EMBL/GenBank/DDBJ databases">
        <title>Phylogenetic analysis of Acidobacteriaceae.</title>
        <authorList>
            <person name="Qiu L."/>
            <person name="Zhang Q."/>
        </authorList>
    </citation>
    <scope>NUCLEOTIDE SEQUENCE</scope>
    <source>
        <strain evidence="2">DSM 25168</strain>
    </source>
</reference>
<accession>A0A9J7BT75</accession>
<protein>
    <submittedName>
        <fullName evidence="2">TolC family protein</fullName>
    </submittedName>
</protein>
<name>A0A9J7BT75_9BACT</name>